<gene>
    <name evidence="2" type="ORF">AYJ05_06810</name>
</gene>
<protein>
    <recommendedName>
        <fullName evidence="4">DUF3180 domain-containing protein</fullName>
    </recommendedName>
</protein>
<evidence type="ECO:0000313" key="3">
    <source>
        <dbReference type="Proteomes" id="UP000076947"/>
    </source>
</evidence>
<keyword evidence="1" id="KW-1133">Transmembrane helix</keyword>
<dbReference type="EMBL" id="LSTQ01000008">
    <property type="protein sequence ID" value="OAH30446.1"/>
    <property type="molecule type" value="Genomic_DNA"/>
</dbReference>
<evidence type="ECO:0000256" key="1">
    <source>
        <dbReference type="SAM" id="Phobius"/>
    </source>
</evidence>
<dbReference type="RefSeq" id="WP_066838754.1">
    <property type="nucleotide sequence ID" value="NZ_CAJFGC010000250.1"/>
</dbReference>
<keyword evidence="1" id="KW-0472">Membrane</keyword>
<evidence type="ECO:0008006" key="4">
    <source>
        <dbReference type="Google" id="ProtNLM"/>
    </source>
</evidence>
<comment type="caution">
    <text evidence="2">The sequence shown here is derived from an EMBL/GenBank/DDBJ whole genome shotgun (WGS) entry which is preliminary data.</text>
</comment>
<dbReference type="OrthoDB" id="4426699at2"/>
<feature type="transmembrane region" description="Helical" evidence="1">
    <location>
        <begin position="88"/>
        <end position="109"/>
    </location>
</feature>
<keyword evidence="3" id="KW-1185">Reference proteome</keyword>
<dbReference type="AlphaFoldDB" id="A0A177IPF3"/>
<organism evidence="2 3">
    <name type="scientific">Corynebacterium stationis</name>
    <dbReference type="NCBI Taxonomy" id="1705"/>
    <lineage>
        <taxon>Bacteria</taxon>
        <taxon>Bacillati</taxon>
        <taxon>Actinomycetota</taxon>
        <taxon>Actinomycetes</taxon>
        <taxon>Mycobacteriales</taxon>
        <taxon>Corynebacteriaceae</taxon>
        <taxon>Corynebacterium</taxon>
    </lineage>
</organism>
<proteinExistence type="predicted"/>
<feature type="transmembrane region" description="Helical" evidence="1">
    <location>
        <begin position="7"/>
        <end position="28"/>
    </location>
</feature>
<keyword evidence="1" id="KW-0812">Transmembrane</keyword>
<dbReference type="STRING" id="1705.CA21670_10815"/>
<name>A0A177IPF3_9CORY</name>
<feature type="transmembrane region" description="Helical" evidence="1">
    <location>
        <begin position="121"/>
        <end position="141"/>
    </location>
</feature>
<reference evidence="3" key="1">
    <citation type="submission" date="2016-02" db="EMBL/GenBank/DDBJ databases">
        <authorList>
            <person name="Kaur G."/>
            <person name="Nair G.R."/>
            <person name="Mayilraj S."/>
        </authorList>
    </citation>
    <scope>NUCLEOTIDE SEQUENCE [LARGE SCALE GENOMIC DNA]</scope>
    <source>
        <strain evidence="3">GA-15</strain>
    </source>
</reference>
<accession>A0A177IPF3</accession>
<dbReference type="Proteomes" id="UP000076947">
    <property type="component" value="Unassembled WGS sequence"/>
</dbReference>
<feature type="transmembrane region" description="Helical" evidence="1">
    <location>
        <begin position="34"/>
        <end position="54"/>
    </location>
</feature>
<sequence>MKKTSIAVLVGVAVFITLAVFILTRGFYGSMMAIPTTVSITLWAMAILCAGLAWKVHQAKGEDAHGIGLDRSQMNPMTIARFMVVGKASAWTGTIVGAAYLGIALYVVPMAGQIAAAQDDITGVVSSVLGGVAMAIAGLILERHCEVPPPTDGAHAIE</sequence>
<dbReference type="Pfam" id="PF11377">
    <property type="entry name" value="DUF3180"/>
    <property type="match status" value="1"/>
</dbReference>
<evidence type="ECO:0000313" key="2">
    <source>
        <dbReference type="EMBL" id="OAH30446.1"/>
    </source>
</evidence>
<dbReference type="InterPro" id="IPR021517">
    <property type="entry name" value="DUF3180"/>
</dbReference>